<feature type="domain" description="NADH:quinone oxidoreductase/Mrp antiporter transmembrane" evidence="17">
    <location>
        <begin position="128"/>
        <end position="411"/>
    </location>
</feature>
<feature type="transmembrane region" description="Helical" evidence="16">
    <location>
        <begin position="361"/>
        <end position="380"/>
    </location>
</feature>
<dbReference type="PANTHER" id="PTHR42829:SF2">
    <property type="entry name" value="NADH-UBIQUINONE OXIDOREDUCTASE CHAIN 5"/>
    <property type="match status" value="1"/>
</dbReference>
<evidence type="ECO:0000256" key="13">
    <source>
        <dbReference type="ARBA" id="ARBA00023128"/>
    </source>
</evidence>
<dbReference type="AlphaFoldDB" id="A0A1Y1CC29"/>
<dbReference type="InterPro" id="IPR001516">
    <property type="entry name" value="Proton_antipo_N"/>
</dbReference>
<proteinExistence type="inferred from homology"/>
<evidence type="ECO:0000256" key="9">
    <source>
        <dbReference type="ARBA" id="ARBA00022982"/>
    </source>
</evidence>
<feature type="transmembrane region" description="Helical" evidence="16">
    <location>
        <begin position="481"/>
        <end position="499"/>
    </location>
</feature>
<feature type="transmembrane region" description="Helical" evidence="16">
    <location>
        <begin position="318"/>
        <end position="340"/>
    </location>
</feature>
<keyword evidence="4 16" id="KW-0813">Transport</keyword>
<keyword evidence="6 16" id="KW-0812">Transmembrane</keyword>
<evidence type="ECO:0000256" key="8">
    <source>
        <dbReference type="ARBA" id="ARBA00022967"/>
    </source>
</evidence>
<evidence type="ECO:0000256" key="10">
    <source>
        <dbReference type="ARBA" id="ARBA00022989"/>
    </source>
</evidence>
<dbReference type="InterPro" id="IPR010934">
    <property type="entry name" value="NADH_DH_su5_C"/>
</dbReference>
<evidence type="ECO:0000256" key="2">
    <source>
        <dbReference type="ARBA" id="ARBA00012944"/>
    </source>
</evidence>
<gene>
    <name evidence="20" type="primary">ND5</name>
</gene>
<dbReference type="InterPro" id="IPR001750">
    <property type="entry name" value="ND/Mrp_TM"/>
</dbReference>
<dbReference type="GeneID" id="33195093"/>
<keyword evidence="7" id="KW-0999">Mitochondrion inner membrane</keyword>
<protein>
    <recommendedName>
        <fullName evidence="3 16">NADH-ubiquinone oxidoreductase chain 5</fullName>
        <ecNumber evidence="2 16">7.1.1.2</ecNumber>
    </recommendedName>
</protein>
<dbReference type="PANTHER" id="PTHR42829">
    <property type="entry name" value="NADH-UBIQUINONE OXIDOREDUCTASE CHAIN 5"/>
    <property type="match status" value="1"/>
</dbReference>
<evidence type="ECO:0000256" key="5">
    <source>
        <dbReference type="ARBA" id="ARBA00022660"/>
    </source>
</evidence>
<evidence type="ECO:0000256" key="3">
    <source>
        <dbReference type="ARBA" id="ARBA00021096"/>
    </source>
</evidence>
<comment type="function">
    <text evidence="16">Core subunit of the mitochondrial membrane respiratory chain NADH dehydrogenase (Complex I) which catalyzes electron transfer from NADH through the respiratory chain, using ubiquinone as an electron acceptor. Essential for the catalytic activity and assembly of complex I.</text>
</comment>
<keyword evidence="11 16" id="KW-0520">NAD</keyword>
<name>A0A1Y1CC29_9SAUR</name>
<evidence type="ECO:0000313" key="20">
    <source>
        <dbReference type="EMBL" id="BAX77907.1"/>
    </source>
</evidence>
<comment type="subcellular location">
    <subcellularLocation>
        <location evidence="1">Mitochondrion inner membrane</location>
        <topology evidence="1">Multi-pass membrane protein</topology>
    </subcellularLocation>
</comment>
<evidence type="ECO:0000256" key="7">
    <source>
        <dbReference type="ARBA" id="ARBA00022792"/>
    </source>
</evidence>
<keyword evidence="12 16" id="KW-0830">Ubiquinone</keyword>
<dbReference type="Pfam" id="PF00361">
    <property type="entry name" value="Proton_antipo_M"/>
    <property type="match status" value="1"/>
</dbReference>
<evidence type="ECO:0000256" key="16">
    <source>
        <dbReference type="RuleBase" id="RU003404"/>
    </source>
</evidence>
<reference evidence="20" key="1">
    <citation type="submission" date="2011-08" db="EMBL/GenBank/DDBJ databases">
        <title>Complete mitochondrial genome of Ptyodactylus guttatus.</title>
        <authorList>
            <person name="Kumazawa Y."/>
        </authorList>
    </citation>
    <scope>NUCLEOTIDE SEQUENCE</scope>
    <source>
        <strain evidence="20">Pgut1</strain>
    </source>
</reference>
<evidence type="ECO:0000259" key="17">
    <source>
        <dbReference type="Pfam" id="PF00361"/>
    </source>
</evidence>
<evidence type="ECO:0000256" key="11">
    <source>
        <dbReference type="ARBA" id="ARBA00023027"/>
    </source>
</evidence>
<evidence type="ECO:0000259" key="18">
    <source>
        <dbReference type="Pfam" id="PF00662"/>
    </source>
</evidence>
<keyword evidence="5" id="KW-0679">Respiratory chain</keyword>
<feature type="transmembrane region" description="Helical" evidence="16">
    <location>
        <begin position="238"/>
        <end position="258"/>
    </location>
</feature>
<feature type="transmembrane region" description="Helical" evidence="16">
    <location>
        <begin position="138"/>
        <end position="154"/>
    </location>
</feature>
<organism evidence="20">
    <name type="scientific">Ptyodactylus guttatus</name>
    <name type="common">Sinai fan-fingered gecko</name>
    <dbReference type="NCBI Taxonomy" id="502503"/>
    <lineage>
        <taxon>Eukaryota</taxon>
        <taxon>Metazoa</taxon>
        <taxon>Chordata</taxon>
        <taxon>Craniata</taxon>
        <taxon>Vertebrata</taxon>
        <taxon>Euteleostomi</taxon>
        <taxon>Lepidosauria</taxon>
        <taxon>Squamata</taxon>
        <taxon>Bifurcata</taxon>
        <taxon>Gekkota</taxon>
        <taxon>Phyllodactylidae</taxon>
        <taxon>Ptyodactylus</taxon>
    </lineage>
</organism>
<comment type="catalytic activity">
    <reaction evidence="15 16">
        <text>a ubiquinone + NADH + 5 H(+)(in) = a ubiquinol + NAD(+) + 4 H(+)(out)</text>
        <dbReference type="Rhea" id="RHEA:29091"/>
        <dbReference type="Rhea" id="RHEA-COMP:9565"/>
        <dbReference type="Rhea" id="RHEA-COMP:9566"/>
        <dbReference type="ChEBI" id="CHEBI:15378"/>
        <dbReference type="ChEBI" id="CHEBI:16389"/>
        <dbReference type="ChEBI" id="CHEBI:17976"/>
        <dbReference type="ChEBI" id="CHEBI:57540"/>
        <dbReference type="ChEBI" id="CHEBI:57945"/>
        <dbReference type="EC" id="7.1.1.2"/>
    </reaction>
</comment>
<evidence type="ECO:0000256" key="1">
    <source>
        <dbReference type="ARBA" id="ARBA00004448"/>
    </source>
</evidence>
<feature type="transmembrane region" description="Helical" evidence="16">
    <location>
        <begin position="6"/>
        <end position="25"/>
    </location>
</feature>
<dbReference type="GO" id="GO:0003954">
    <property type="term" value="F:NADH dehydrogenase activity"/>
    <property type="evidence" value="ECO:0007669"/>
    <property type="project" value="TreeGrafter"/>
</dbReference>
<comment type="similarity">
    <text evidence="16">Belongs to the complex I subunit 5 family.</text>
</comment>
<dbReference type="GO" id="GO:0005743">
    <property type="term" value="C:mitochondrial inner membrane"/>
    <property type="evidence" value="ECO:0007669"/>
    <property type="project" value="UniProtKB-SubCell"/>
</dbReference>
<dbReference type="Pfam" id="PF06455">
    <property type="entry name" value="NADH5_C"/>
    <property type="match status" value="1"/>
</dbReference>
<evidence type="ECO:0000256" key="14">
    <source>
        <dbReference type="ARBA" id="ARBA00023136"/>
    </source>
</evidence>
<evidence type="ECO:0000259" key="19">
    <source>
        <dbReference type="Pfam" id="PF06455"/>
    </source>
</evidence>
<accession>A0A1Y1CC29</accession>
<evidence type="ECO:0000256" key="15">
    <source>
        <dbReference type="ARBA" id="ARBA00049551"/>
    </source>
</evidence>
<dbReference type="GO" id="GO:0015990">
    <property type="term" value="P:electron transport coupled proton transport"/>
    <property type="evidence" value="ECO:0007669"/>
    <property type="project" value="TreeGrafter"/>
</dbReference>
<feature type="domain" description="NADH-Ubiquinone oxidoreductase (complex I) chain 5 N-terminal" evidence="18">
    <location>
        <begin position="64"/>
        <end position="111"/>
    </location>
</feature>
<dbReference type="NCBIfam" id="TIGR01974">
    <property type="entry name" value="NDH_I_L"/>
    <property type="match status" value="1"/>
</dbReference>
<keyword evidence="8" id="KW-1278">Translocase</keyword>
<feature type="transmembrane region" description="Helical" evidence="16">
    <location>
        <begin position="114"/>
        <end position="132"/>
    </location>
</feature>
<feature type="transmembrane region" description="Helical" evidence="16">
    <location>
        <begin position="264"/>
        <end position="287"/>
    </location>
</feature>
<feature type="transmembrane region" description="Helical" evidence="16">
    <location>
        <begin position="37"/>
        <end position="58"/>
    </location>
</feature>
<feature type="transmembrane region" description="Helical" evidence="16">
    <location>
        <begin position="400"/>
        <end position="425"/>
    </location>
</feature>
<dbReference type="EC" id="7.1.1.2" evidence="2 16"/>
<keyword evidence="9" id="KW-0249">Electron transport</keyword>
<dbReference type="Pfam" id="PF00662">
    <property type="entry name" value="Proton_antipo_N"/>
    <property type="match status" value="1"/>
</dbReference>
<feature type="transmembrane region" description="Helical" evidence="16">
    <location>
        <begin position="78"/>
        <end position="102"/>
    </location>
</feature>
<sequence length="597" mass="65575">MATMLFHSSMAATLLVLIRPILLPGTTTPMIVSTMKLATMMSLIPTLIFTNSGVQSISSNLTWATMTFNLNLSFMFDLFTTLFLTVALFITWAILQFATWYMHTDPKQLKFSKFLLLFLVAMLTLISANNMLQLLLGWEGVGIMSFLLIGWWHGRNNASSSALQAIIYNRTGDIGLILAMAWTAMNLNTWEMHQMYSHQTLPMLPLLGLILAAMGKSAQFGLHPWLPAAMEGPTPVSALLHSSTMVVAGVFLLIRFHHLLQSNTLALTTCLCLGATTTVFAALCALTQNDMKKIIAYSTSSQLGLMMLTIGLNQPELAFMHITTHAFFKAMLFLCSGAIIHNLNDEQDIRKMGGIQKTLPITSACMTLGLLALTGTPFLAAFYTKDAIIESVNTSALNAWALATTLIATALTAAYSMRLVFYTLLNYPNYPSSTQPTESDPNQTHPIMRLALGSTVFGLIITSVVIPLSPPTMTMTPMTKLLALLTTLLGLLVALDLTTHPTMQPTAPSTFTTQLAFFNTLHHRALPTKTLKTAQLSLELADTAWYEIILPLAAKQTSTRMTTMITHYQKGLIKTYLTTSLLLLFSMLVLSNLYGTR</sequence>
<feature type="transmembrane region" description="Helical" evidence="16">
    <location>
        <begin position="166"/>
        <end position="185"/>
    </location>
</feature>
<feature type="transmembrane region" description="Helical" evidence="16">
    <location>
        <begin position="205"/>
        <end position="226"/>
    </location>
</feature>
<dbReference type="RefSeq" id="YP_009388947.1">
    <property type="nucleotide sequence ID" value="NC_035152.1"/>
</dbReference>
<dbReference type="GO" id="GO:0042773">
    <property type="term" value="P:ATP synthesis coupled electron transport"/>
    <property type="evidence" value="ECO:0007669"/>
    <property type="project" value="InterPro"/>
</dbReference>
<feature type="transmembrane region" description="Helical" evidence="16">
    <location>
        <begin position="446"/>
        <end position="469"/>
    </location>
</feature>
<keyword evidence="14 16" id="KW-0472">Membrane</keyword>
<dbReference type="InterPro" id="IPR003945">
    <property type="entry name" value="NU5C-like"/>
</dbReference>
<evidence type="ECO:0000256" key="12">
    <source>
        <dbReference type="ARBA" id="ARBA00023075"/>
    </source>
</evidence>
<keyword evidence="10 16" id="KW-1133">Transmembrane helix</keyword>
<evidence type="ECO:0000256" key="6">
    <source>
        <dbReference type="ARBA" id="ARBA00022692"/>
    </source>
</evidence>
<dbReference type="CTD" id="4540"/>
<dbReference type="EMBL" id="AB661663">
    <property type="protein sequence ID" value="BAX77907.1"/>
    <property type="molecule type" value="Genomic_DNA"/>
</dbReference>
<evidence type="ECO:0000256" key="4">
    <source>
        <dbReference type="ARBA" id="ARBA00022448"/>
    </source>
</evidence>
<feature type="transmembrane region" description="Helical" evidence="16">
    <location>
        <begin position="575"/>
        <end position="594"/>
    </location>
</feature>
<dbReference type="InterPro" id="IPR018393">
    <property type="entry name" value="NADHpl_OxRdtase_5_subgr"/>
</dbReference>
<dbReference type="PRINTS" id="PR01434">
    <property type="entry name" value="NADHDHGNASE5"/>
</dbReference>
<feature type="domain" description="NADH dehydrogenase subunit 5 C-terminal" evidence="19">
    <location>
        <begin position="415"/>
        <end position="590"/>
    </location>
</feature>
<dbReference type="GO" id="GO:0008137">
    <property type="term" value="F:NADH dehydrogenase (ubiquinone) activity"/>
    <property type="evidence" value="ECO:0007669"/>
    <property type="project" value="UniProtKB-EC"/>
</dbReference>
<geneLocation type="mitochondrion" evidence="20"/>
<keyword evidence="13 16" id="KW-0496">Mitochondrion</keyword>